<evidence type="ECO:0000313" key="5">
    <source>
        <dbReference type="EMBL" id="MYZ46239.1"/>
    </source>
</evidence>
<protein>
    <submittedName>
        <fullName evidence="5">ABC transporter ATP-binding protein</fullName>
    </submittedName>
</protein>
<dbReference type="PANTHER" id="PTHR45772:SF9">
    <property type="entry name" value="CONSERVED COMPONENT OF ABC TRANSPORTER FOR NATURAL AMINO ACIDS"/>
    <property type="match status" value="1"/>
</dbReference>
<evidence type="ECO:0000256" key="1">
    <source>
        <dbReference type="ARBA" id="ARBA00022448"/>
    </source>
</evidence>
<dbReference type="GO" id="GO:0005886">
    <property type="term" value="C:plasma membrane"/>
    <property type="evidence" value="ECO:0007669"/>
    <property type="project" value="TreeGrafter"/>
</dbReference>
<dbReference type="Proteomes" id="UP000773614">
    <property type="component" value="Unassembled WGS sequence"/>
</dbReference>
<dbReference type="RefSeq" id="WP_161138583.1">
    <property type="nucleotide sequence ID" value="NZ_SPKJ01000001.1"/>
</dbReference>
<comment type="caution">
    <text evidence="5">The sequence shown here is derived from an EMBL/GenBank/DDBJ whole genome shotgun (WGS) entry which is preliminary data.</text>
</comment>
<dbReference type="InterPro" id="IPR027417">
    <property type="entry name" value="P-loop_NTPase"/>
</dbReference>
<keyword evidence="3 5" id="KW-0067">ATP-binding</keyword>
<dbReference type="PANTHER" id="PTHR45772">
    <property type="entry name" value="CONSERVED COMPONENT OF ABC TRANSPORTER FOR NATURAL AMINO ACIDS-RELATED"/>
    <property type="match status" value="1"/>
</dbReference>
<evidence type="ECO:0000256" key="3">
    <source>
        <dbReference type="ARBA" id="ARBA00022840"/>
    </source>
</evidence>
<gene>
    <name evidence="5" type="ORF">E4O86_00670</name>
</gene>
<keyword evidence="2" id="KW-0547">Nucleotide-binding</keyword>
<dbReference type="CDD" id="cd03219">
    <property type="entry name" value="ABC_Mj1267_LivG_branched"/>
    <property type="match status" value="1"/>
</dbReference>
<dbReference type="GO" id="GO:0005524">
    <property type="term" value="F:ATP binding"/>
    <property type="evidence" value="ECO:0007669"/>
    <property type="project" value="UniProtKB-KW"/>
</dbReference>
<keyword evidence="6" id="KW-1185">Reference proteome</keyword>
<sequence length="242" mass="26067">MTFTTLELRSITVRFDGVVALKDVSFVLESGRIFGLIGPNGAGKTTLVNVISGFQKPSEGEILLDGAVISDRAAHTIARLGVARTFQAVRLFRDFTVHANLHAYGVGCGLSSRAARERADAILAWLGLSHMAEWRADGLSYGDERRIGIGRALAAGPKFILLDEPAAGMNEEECDELMRLIRDIPGRFGCSVLLIEHNMRVVMNVCDRIAVIDFGRKIAEGTPAAVSADPAVRAAYLGEEVA</sequence>
<proteinExistence type="predicted"/>
<dbReference type="SUPFAM" id="SSF52540">
    <property type="entry name" value="P-loop containing nucleoside triphosphate hydrolases"/>
    <property type="match status" value="1"/>
</dbReference>
<dbReference type="GO" id="GO:0016887">
    <property type="term" value="F:ATP hydrolysis activity"/>
    <property type="evidence" value="ECO:0007669"/>
    <property type="project" value="InterPro"/>
</dbReference>
<dbReference type="InterPro" id="IPR051120">
    <property type="entry name" value="ABC_AA/LPS_Transport"/>
</dbReference>
<reference evidence="5" key="1">
    <citation type="submission" date="2019-03" db="EMBL/GenBank/DDBJ databases">
        <title>Afifella sp. nov., isolated from activated sludge.</title>
        <authorList>
            <person name="Li Q."/>
            <person name="Liu Y."/>
        </authorList>
    </citation>
    <scope>NUCLEOTIDE SEQUENCE</scope>
    <source>
        <strain evidence="5">L72</strain>
    </source>
</reference>
<dbReference type="PROSITE" id="PS50893">
    <property type="entry name" value="ABC_TRANSPORTER_2"/>
    <property type="match status" value="1"/>
</dbReference>
<organism evidence="5 6">
    <name type="scientific">Propylenella binzhouense</name>
    <dbReference type="NCBI Taxonomy" id="2555902"/>
    <lineage>
        <taxon>Bacteria</taxon>
        <taxon>Pseudomonadati</taxon>
        <taxon>Pseudomonadota</taxon>
        <taxon>Alphaproteobacteria</taxon>
        <taxon>Hyphomicrobiales</taxon>
        <taxon>Propylenellaceae</taxon>
        <taxon>Propylenella</taxon>
    </lineage>
</organism>
<dbReference type="InterPro" id="IPR003593">
    <property type="entry name" value="AAA+_ATPase"/>
</dbReference>
<dbReference type="InterPro" id="IPR003439">
    <property type="entry name" value="ABC_transporter-like_ATP-bd"/>
</dbReference>
<dbReference type="InterPro" id="IPR032823">
    <property type="entry name" value="BCA_ABC_TP_C"/>
</dbReference>
<dbReference type="Pfam" id="PF12399">
    <property type="entry name" value="BCA_ABC_TP_C"/>
    <property type="match status" value="1"/>
</dbReference>
<accession>A0A964T105</accession>
<name>A0A964T105_9HYPH</name>
<keyword evidence="1" id="KW-0813">Transport</keyword>
<dbReference type="AlphaFoldDB" id="A0A964T105"/>
<evidence type="ECO:0000313" key="6">
    <source>
        <dbReference type="Proteomes" id="UP000773614"/>
    </source>
</evidence>
<dbReference type="FunFam" id="3.40.50.300:FF:000421">
    <property type="entry name" value="Branched-chain amino acid ABC transporter ATP-binding protein"/>
    <property type="match status" value="1"/>
</dbReference>
<dbReference type="SMART" id="SM00382">
    <property type="entry name" value="AAA"/>
    <property type="match status" value="1"/>
</dbReference>
<dbReference type="Pfam" id="PF00005">
    <property type="entry name" value="ABC_tran"/>
    <property type="match status" value="1"/>
</dbReference>
<feature type="domain" description="ABC transporter" evidence="4">
    <location>
        <begin position="6"/>
        <end position="239"/>
    </location>
</feature>
<dbReference type="Gene3D" id="3.40.50.300">
    <property type="entry name" value="P-loop containing nucleotide triphosphate hydrolases"/>
    <property type="match status" value="1"/>
</dbReference>
<evidence type="ECO:0000256" key="2">
    <source>
        <dbReference type="ARBA" id="ARBA00022741"/>
    </source>
</evidence>
<dbReference type="EMBL" id="SPKJ01000001">
    <property type="protein sequence ID" value="MYZ46239.1"/>
    <property type="molecule type" value="Genomic_DNA"/>
</dbReference>
<evidence type="ECO:0000259" key="4">
    <source>
        <dbReference type="PROSITE" id="PS50893"/>
    </source>
</evidence>
<dbReference type="OrthoDB" id="9779872at2"/>